<reference evidence="2 3" key="1">
    <citation type="journal article" name="Nat. Commun.">
        <title>Undinarchaeota illuminate DPANN phylogeny and the impact of gene transfer on archaeal evolution.</title>
        <authorList>
            <person name="Dombrowski N."/>
            <person name="Williams T.A."/>
            <person name="Sun J."/>
            <person name="Woodcroft B.J."/>
            <person name="Lee J.H."/>
            <person name="Minh B.Q."/>
            <person name="Rinke C."/>
            <person name="Spang A."/>
        </authorList>
    </citation>
    <scope>NUCLEOTIDE SEQUENCE [LARGE SCALE GENOMIC DNA]</scope>
    <source>
        <strain evidence="2">MAG_bin1129</strain>
    </source>
</reference>
<dbReference type="EMBL" id="DVAB01000023">
    <property type="protein sequence ID" value="HIK00442.1"/>
    <property type="molecule type" value="Genomic_DNA"/>
</dbReference>
<sequence length="92" mass="10085">MCHALCAVRKAQSAKPHKFQRIKEVTNMFGGATDPGHVMHMRAFGVLILVVGLVYMAKGMGWLAFNLPDFWALLVLLFGLMMVGCAGCYAPK</sequence>
<keyword evidence="1" id="KW-1133">Transmembrane helix</keyword>
<evidence type="ECO:0008006" key="4">
    <source>
        <dbReference type="Google" id="ProtNLM"/>
    </source>
</evidence>
<gene>
    <name evidence="2" type="ORF">H1016_02795</name>
</gene>
<dbReference type="Proteomes" id="UP000646946">
    <property type="component" value="Unassembled WGS sequence"/>
</dbReference>
<proteinExistence type="predicted"/>
<name>A0A832XJD5_9ARCH</name>
<feature type="transmembrane region" description="Helical" evidence="1">
    <location>
        <begin position="70"/>
        <end position="90"/>
    </location>
</feature>
<keyword evidence="1" id="KW-0812">Transmembrane</keyword>
<evidence type="ECO:0000256" key="1">
    <source>
        <dbReference type="SAM" id="Phobius"/>
    </source>
</evidence>
<accession>A0A832XJD5</accession>
<evidence type="ECO:0000313" key="2">
    <source>
        <dbReference type="EMBL" id="HIK00442.1"/>
    </source>
</evidence>
<organism evidence="2 3">
    <name type="scientific">Candidatus Naiadarchaeum limnaeum</name>
    <dbReference type="NCBI Taxonomy" id="2756139"/>
    <lineage>
        <taxon>Archaea</taxon>
        <taxon>Candidatus Undinarchaeota</taxon>
        <taxon>Candidatus Undinarchaeia</taxon>
        <taxon>Candidatus Naiadarchaeales</taxon>
        <taxon>Candidatus Naiadarchaeaceae</taxon>
        <taxon>Candidatus Naiadarchaeum</taxon>
    </lineage>
</organism>
<dbReference type="AlphaFoldDB" id="A0A832XJD5"/>
<keyword evidence="3" id="KW-1185">Reference proteome</keyword>
<evidence type="ECO:0000313" key="3">
    <source>
        <dbReference type="Proteomes" id="UP000646946"/>
    </source>
</evidence>
<keyword evidence="1" id="KW-0472">Membrane</keyword>
<feature type="transmembrane region" description="Helical" evidence="1">
    <location>
        <begin position="43"/>
        <end position="64"/>
    </location>
</feature>
<protein>
    <recommendedName>
        <fullName evidence="4">DUF5668 domain-containing protein</fullName>
    </recommendedName>
</protein>
<comment type="caution">
    <text evidence="2">The sequence shown here is derived from an EMBL/GenBank/DDBJ whole genome shotgun (WGS) entry which is preliminary data.</text>
</comment>